<evidence type="ECO:0000256" key="9">
    <source>
        <dbReference type="ARBA" id="ARBA00023264"/>
    </source>
</evidence>
<evidence type="ECO:0000256" key="1">
    <source>
        <dbReference type="ARBA" id="ARBA00022475"/>
    </source>
</evidence>
<evidence type="ECO:0000256" key="4">
    <source>
        <dbReference type="ARBA" id="ARBA00022692"/>
    </source>
</evidence>
<feature type="transmembrane region" description="Helical" evidence="10">
    <location>
        <begin position="158"/>
        <end position="181"/>
    </location>
</feature>
<dbReference type="PANTHER" id="PTHR30309">
    <property type="entry name" value="INNER MEMBRANE PROTEIN YGIH"/>
    <property type="match status" value="1"/>
</dbReference>
<comment type="pathway">
    <text evidence="10">Lipid metabolism; phospholipid metabolism.</text>
</comment>
<gene>
    <name evidence="10 11" type="primary">plsY</name>
    <name evidence="11" type="ORF">MB818_05200</name>
</gene>
<dbReference type="EC" id="2.3.1.275" evidence="10"/>
<keyword evidence="3 10" id="KW-0808">Transferase</keyword>
<evidence type="ECO:0000313" key="11">
    <source>
        <dbReference type="EMBL" id="MCG6557584.1"/>
    </source>
</evidence>
<evidence type="ECO:0000256" key="6">
    <source>
        <dbReference type="ARBA" id="ARBA00023098"/>
    </source>
</evidence>
<evidence type="ECO:0000256" key="7">
    <source>
        <dbReference type="ARBA" id="ARBA00023136"/>
    </source>
</evidence>
<keyword evidence="2 10" id="KW-0444">Lipid biosynthesis</keyword>
<evidence type="ECO:0000256" key="8">
    <source>
        <dbReference type="ARBA" id="ARBA00023209"/>
    </source>
</evidence>
<keyword evidence="5 10" id="KW-1133">Transmembrane helix</keyword>
<dbReference type="NCBIfam" id="TIGR00023">
    <property type="entry name" value="glycerol-3-phosphate 1-O-acyltransferase PlsY"/>
    <property type="match status" value="1"/>
</dbReference>
<keyword evidence="4 10" id="KW-0812">Transmembrane</keyword>
<evidence type="ECO:0000256" key="5">
    <source>
        <dbReference type="ARBA" id="ARBA00022989"/>
    </source>
</evidence>
<comment type="similarity">
    <text evidence="10">Belongs to the PlsY family.</text>
</comment>
<dbReference type="HAMAP" id="MF_01043">
    <property type="entry name" value="PlsY"/>
    <property type="match status" value="1"/>
</dbReference>
<reference evidence="11" key="1">
    <citation type="submission" date="2022-02" db="EMBL/GenBank/DDBJ databases">
        <title>The genome sequence of Ruegeria sp. 1NDH52C.</title>
        <authorList>
            <person name="Du J."/>
        </authorList>
    </citation>
    <scope>NUCLEOTIDE SEQUENCE</scope>
    <source>
        <strain evidence="11">1NDH52C</strain>
    </source>
</reference>
<evidence type="ECO:0000313" key="12">
    <source>
        <dbReference type="Proteomes" id="UP001165279"/>
    </source>
</evidence>
<keyword evidence="7 10" id="KW-0472">Membrane</keyword>
<dbReference type="PANTHER" id="PTHR30309:SF0">
    <property type="entry name" value="GLYCEROL-3-PHOSPHATE ACYLTRANSFERASE-RELATED"/>
    <property type="match status" value="1"/>
</dbReference>
<dbReference type="Proteomes" id="UP001165279">
    <property type="component" value="Unassembled WGS sequence"/>
</dbReference>
<name>A0ABS9NTT8_9RHOB</name>
<proteinExistence type="inferred from homology"/>
<sequence>MPPIDTATNALILWALIGYGLGSIPFGLLLSRIMGLGNLRQIGSGNIGATNVLRTGSKKAAALTLLLDGGKGAVAVLLARVFAGEDAAQLAALAAFLGHCYPVWLGFKGGKGVATFLGLWLALAWPVGIACCLTWLVVAFVTRISSLSALAAAASSTLWLVFLGHGTTLFLGIALTLLVYWRHSANIARLKAGTEPRIGQKSS</sequence>
<comment type="subcellular location">
    <subcellularLocation>
        <location evidence="10">Cell membrane</location>
        <topology evidence="10">Multi-pass membrane protein</topology>
    </subcellularLocation>
</comment>
<feature type="transmembrane region" description="Helical" evidence="10">
    <location>
        <begin position="119"/>
        <end position="138"/>
    </location>
</feature>
<dbReference type="SMART" id="SM01207">
    <property type="entry name" value="G3P_acyltransf"/>
    <property type="match status" value="1"/>
</dbReference>
<keyword evidence="12" id="KW-1185">Reference proteome</keyword>
<dbReference type="GO" id="GO:0004366">
    <property type="term" value="F:glycerol-3-phosphate O-acyltransferase activity"/>
    <property type="evidence" value="ECO:0007669"/>
    <property type="project" value="UniProtKB-EC"/>
</dbReference>
<dbReference type="RefSeq" id="WP_238904208.1">
    <property type="nucleotide sequence ID" value="NZ_JAKOEM010000002.1"/>
</dbReference>
<comment type="caution">
    <text evidence="11">The sequence shown here is derived from an EMBL/GenBank/DDBJ whole genome shotgun (WGS) entry which is preliminary data.</text>
</comment>
<keyword evidence="8 10" id="KW-0594">Phospholipid biosynthesis</keyword>
<accession>A0ABS9NTT8</accession>
<keyword evidence="9 10" id="KW-1208">Phospholipid metabolism</keyword>
<keyword evidence="11" id="KW-0012">Acyltransferase</keyword>
<dbReference type="EMBL" id="JAKOEM010000002">
    <property type="protein sequence ID" value="MCG6557584.1"/>
    <property type="molecule type" value="Genomic_DNA"/>
</dbReference>
<comment type="catalytic activity">
    <reaction evidence="10">
        <text>an acyl phosphate + sn-glycerol 3-phosphate = a 1-acyl-sn-glycero-3-phosphate + phosphate</text>
        <dbReference type="Rhea" id="RHEA:34075"/>
        <dbReference type="ChEBI" id="CHEBI:43474"/>
        <dbReference type="ChEBI" id="CHEBI:57597"/>
        <dbReference type="ChEBI" id="CHEBI:57970"/>
        <dbReference type="ChEBI" id="CHEBI:59918"/>
        <dbReference type="EC" id="2.3.1.275"/>
    </reaction>
</comment>
<evidence type="ECO:0000256" key="10">
    <source>
        <dbReference type="HAMAP-Rule" id="MF_01043"/>
    </source>
</evidence>
<dbReference type="Pfam" id="PF02660">
    <property type="entry name" value="G3P_acyltransf"/>
    <property type="match status" value="1"/>
</dbReference>
<comment type="function">
    <text evidence="10">Catalyzes the transfer of an acyl group from acyl-phosphate (acyl-PO(4)) to glycerol-3-phosphate (G3P) to form lysophosphatidic acid (LPA). This enzyme utilizes acyl-phosphate as fatty acyl donor, but not acyl-CoA or acyl-ACP.</text>
</comment>
<evidence type="ECO:0000256" key="2">
    <source>
        <dbReference type="ARBA" id="ARBA00022516"/>
    </source>
</evidence>
<organism evidence="11 12">
    <name type="scientific">Ruegeria alba</name>
    <dbReference type="NCBI Taxonomy" id="2916756"/>
    <lineage>
        <taxon>Bacteria</taxon>
        <taxon>Pseudomonadati</taxon>
        <taxon>Pseudomonadota</taxon>
        <taxon>Alphaproteobacteria</taxon>
        <taxon>Rhodobacterales</taxon>
        <taxon>Roseobacteraceae</taxon>
        <taxon>Ruegeria</taxon>
    </lineage>
</organism>
<feature type="transmembrane region" description="Helical" evidence="10">
    <location>
        <begin position="88"/>
        <end position="107"/>
    </location>
</feature>
<feature type="transmembrane region" description="Helical" evidence="10">
    <location>
        <begin position="12"/>
        <end position="30"/>
    </location>
</feature>
<keyword evidence="1 10" id="KW-1003">Cell membrane</keyword>
<feature type="transmembrane region" description="Helical" evidence="10">
    <location>
        <begin position="60"/>
        <end position="82"/>
    </location>
</feature>
<evidence type="ECO:0000256" key="3">
    <source>
        <dbReference type="ARBA" id="ARBA00022679"/>
    </source>
</evidence>
<dbReference type="InterPro" id="IPR003811">
    <property type="entry name" value="G3P_acylTferase_PlsY"/>
</dbReference>
<protein>
    <recommendedName>
        <fullName evidence="10">Glycerol-3-phosphate acyltransferase</fullName>
    </recommendedName>
    <alternativeName>
        <fullName evidence="10">Acyl-PO4 G3P acyltransferase</fullName>
    </alternativeName>
    <alternativeName>
        <fullName evidence="10">Acyl-phosphate--glycerol-3-phosphate acyltransferase</fullName>
    </alternativeName>
    <alternativeName>
        <fullName evidence="10">G3P acyltransferase</fullName>
        <shortName evidence="10">GPAT</shortName>
        <ecNumber evidence="10">2.3.1.275</ecNumber>
    </alternativeName>
    <alternativeName>
        <fullName evidence="10">Lysophosphatidic acid synthase</fullName>
        <shortName evidence="10">LPA synthase</shortName>
    </alternativeName>
</protein>
<comment type="subunit">
    <text evidence="10">Probably interacts with PlsX.</text>
</comment>
<keyword evidence="6 10" id="KW-0443">Lipid metabolism</keyword>